<evidence type="ECO:0000259" key="2">
    <source>
        <dbReference type="SMART" id="SM00460"/>
    </source>
</evidence>
<evidence type="ECO:0000313" key="4">
    <source>
        <dbReference type="Proteomes" id="UP000663651"/>
    </source>
</evidence>
<dbReference type="SUPFAM" id="SSF54001">
    <property type="entry name" value="Cysteine proteinases"/>
    <property type="match status" value="1"/>
</dbReference>
<keyword evidence="1" id="KW-0732">Signal</keyword>
<dbReference type="RefSeq" id="WP_207162524.1">
    <property type="nucleotide sequence ID" value="NZ_CP071382.1"/>
</dbReference>
<sequence>MKSLFVAAVLTIAGAATAFGATSRAGVVTVDVDLSAQEKGKEVKLWLPYPVTDADQSITGISVSGDYAESGVYTDKANGTPILYARWNSDATSRKLSFAVAAERQEVVRRDFPKKETAWDPADYRQYLAPTSLGPIDGKVKKLADSITKGKKSVLEKARAIYDWTCDNTYRDPNTRGCGKGDVCALLPKPGGKCTDISSIFVALSRAAGVPSREIFGIRLGKKAEEDISTWQHCWAEFYLPGYGWVPVDPADVRKAMLVENLKLDDAKTKEYREYFWGGIDPWRIALAVGRDVILNPPQANAPLNTFGYPYAEVGGQAVDSYDPKNFRYTITFKER</sequence>
<feature type="domain" description="Transglutaminase-like" evidence="2">
    <location>
        <begin position="186"/>
        <end position="252"/>
    </location>
</feature>
<dbReference type="Proteomes" id="UP000663651">
    <property type="component" value="Chromosome"/>
</dbReference>
<keyword evidence="4" id="KW-1185">Reference proteome</keyword>
<dbReference type="SMART" id="SM00460">
    <property type="entry name" value="TGc"/>
    <property type="match status" value="1"/>
</dbReference>
<evidence type="ECO:0000313" key="3">
    <source>
        <dbReference type="EMBL" id="QSV44710.1"/>
    </source>
</evidence>
<evidence type="ECO:0000256" key="1">
    <source>
        <dbReference type="SAM" id="SignalP"/>
    </source>
</evidence>
<protein>
    <submittedName>
        <fullName evidence="3">Transglutaminase domain-containing protein</fullName>
    </submittedName>
</protein>
<accession>A0ABX7Q0X0</accession>
<gene>
    <name evidence="3" type="ORF">JZM60_11085</name>
</gene>
<dbReference type="InterPro" id="IPR002931">
    <property type="entry name" value="Transglutaminase-like"/>
</dbReference>
<reference evidence="3 4" key="1">
    <citation type="submission" date="2021-03" db="EMBL/GenBank/DDBJ databases">
        <title>Geobacter metallireducens gen. nov. sp. nov., a microorganism capable of coupling the complete oxidation of organic compounds to the reduction of iron and other metals.</title>
        <authorList>
            <person name="Li Y."/>
        </authorList>
    </citation>
    <scope>NUCLEOTIDE SEQUENCE [LARGE SCALE GENOMIC DNA]</scope>
    <source>
        <strain evidence="3 4">Jerry-YX</strain>
    </source>
</reference>
<proteinExistence type="predicted"/>
<feature type="signal peptide" evidence="1">
    <location>
        <begin position="1"/>
        <end position="18"/>
    </location>
</feature>
<name>A0ABX7Q0X0_9BACT</name>
<dbReference type="EMBL" id="CP071382">
    <property type="protein sequence ID" value="QSV44710.1"/>
    <property type="molecule type" value="Genomic_DNA"/>
</dbReference>
<dbReference type="PANTHER" id="PTHR38339">
    <property type="entry name" value="TRANSGLUTAMINASE DOMAIN PROTEIN"/>
    <property type="match status" value="1"/>
</dbReference>
<dbReference type="PANTHER" id="PTHR38339:SF1">
    <property type="entry name" value="TRANSGLUTAMINASE-LIKE DOMAIN-CONTAINING PROTEIN"/>
    <property type="match status" value="1"/>
</dbReference>
<dbReference type="InterPro" id="IPR038765">
    <property type="entry name" value="Papain-like_cys_pep_sf"/>
</dbReference>
<feature type="chain" id="PRO_5046956081" evidence="1">
    <location>
        <begin position="19"/>
        <end position="336"/>
    </location>
</feature>
<dbReference type="Gene3D" id="3.10.620.30">
    <property type="match status" value="1"/>
</dbReference>
<dbReference type="Pfam" id="PF01841">
    <property type="entry name" value="Transglut_core"/>
    <property type="match status" value="1"/>
</dbReference>
<organism evidence="3 4">
    <name type="scientific">Geobacter benzoatilyticus</name>
    <dbReference type="NCBI Taxonomy" id="2815309"/>
    <lineage>
        <taxon>Bacteria</taxon>
        <taxon>Pseudomonadati</taxon>
        <taxon>Thermodesulfobacteriota</taxon>
        <taxon>Desulfuromonadia</taxon>
        <taxon>Geobacterales</taxon>
        <taxon>Geobacteraceae</taxon>
        <taxon>Geobacter</taxon>
    </lineage>
</organism>